<gene>
    <name evidence="2" type="ORF">KDU71_09180</name>
</gene>
<evidence type="ECO:0000256" key="1">
    <source>
        <dbReference type="SAM" id="SignalP"/>
    </source>
</evidence>
<evidence type="ECO:0000313" key="2">
    <source>
        <dbReference type="EMBL" id="MBR8535726.1"/>
    </source>
</evidence>
<name>A0A941IWE9_9BACT</name>
<feature type="signal peptide" evidence="1">
    <location>
        <begin position="1"/>
        <end position="21"/>
    </location>
</feature>
<organism evidence="2 3">
    <name type="scientific">Carboxylicivirga sediminis</name>
    <dbReference type="NCBI Taxonomy" id="2006564"/>
    <lineage>
        <taxon>Bacteria</taxon>
        <taxon>Pseudomonadati</taxon>
        <taxon>Bacteroidota</taxon>
        <taxon>Bacteroidia</taxon>
        <taxon>Marinilabiliales</taxon>
        <taxon>Marinilabiliaceae</taxon>
        <taxon>Carboxylicivirga</taxon>
    </lineage>
</organism>
<feature type="chain" id="PRO_5037486888" description="DUF306 domain-containing protein" evidence="1">
    <location>
        <begin position="22"/>
        <end position="158"/>
    </location>
</feature>
<accession>A0A941IWE9</accession>
<reference evidence="2" key="1">
    <citation type="journal article" date="2018" name="Int. J. Syst. Evol. Microbiol.">
        <title>Carboxylicivirga sediminis sp. nov., isolated from coastal sediment.</title>
        <authorList>
            <person name="Wang F.Q."/>
            <person name="Ren L.H."/>
            <person name="Zou R.J."/>
            <person name="Sun Y.Z."/>
            <person name="Liu X.J."/>
            <person name="Jiang F."/>
            <person name="Liu L.J."/>
        </authorList>
    </citation>
    <scope>NUCLEOTIDE SEQUENCE</scope>
    <source>
        <strain evidence="2">JR1</strain>
    </source>
</reference>
<keyword evidence="3" id="KW-1185">Reference proteome</keyword>
<reference evidence="2" key="2">
    <citation type="submission" date="2021-04" db="EMBL/GenBank/DDBJ databases">
        <authorList>
            <person name="Zhang T."/>
            <person name="Zhang Y."/>
            <person name="Lu D."/>
            <person name="Zuo D."/>
            <person name="Du Z."/>
        </authorList>
    </citation>
    <scope>NUCLEOTIDE SEQUENCE</scope>
    <source>
        <strain evidence="2">JR1</strain>
    </source>
</reference>
<evidence type="ECO:0000313" key="3">
    <source>
        <dbReference type="Proteomes" id="UP000679220"/>
    </source>
</evidence>
<dbReference type="AlphaFoldDB" id="A0A941IWE9"/>
<evidence type="ECO:0008006" key="4">
    <source>
        <dbReference type="Google" id="ProtNLM"/>
    </source>
</evidence>
<comment type="caution">
    <text evidence="2">The sequence shown here is derived from an EMBL/GenBank/DDBJ whole genome shotgun (WGS) entry which is preliminary data.</text>
</comment>
<proteinExistence type="predicted"/>
<dbReference type="EMBL" id="JAGTAR010000011">
    <property type="protein sequence ID" value="MBR8535726.1"/>
    <property type="molecule type" value="Genomic_DNA"/>
</dbReference>
<keyword evidence="1" id="KW-0732">Signal</keyword>
<protein>
    <recommendedName>
        <fullName evidence="4">DUF306 domain-containing protein</fullName>
    </recommendedName>
</protein>
<dbReference type="Proteomes" id="UP000679220">
    <property type="component" value="Unassembled WGS sequence"/>
</dbReference>
<sequence length="158" mass="17957">MKRIGIITLVFALCISCLVSCSSDSDVLRDRDILLETLTKGSWQVSFQHSLTKQALQHPEVQLAFEDGSIVNALKGEDYTGNGSYRLLYDGAAVPNYDDPEYDYLDREKDREEDLFLSLAFAMNELIILNQRWQVRSFASDEVILRSDDLILTLSRAD</sequence>
<dbReference type="RefSeq" id="WP_212189933.1">
    <property type="nucleotide sequence ID" value="NZ_JAGTAR010000011.1"/>
</dbReference>